<gene>
    <name evidence="2" type="ORF">R5W23_001548</name>
</gene>
<dbReference type="RefSeq" id="WP_320686908.1">
    <property type="nucleotide sequence ID" value="NZ_JAXBLV010000178.1"/>
</dbReference>
<protein>
    <submittedName>
        <fullName evidence="2">Uncharacterized protein</fullName>
    </submittedName>
</protein>
<keyword evidence="1" id="KW-0472">Membrane</keyword>
<dbReference type="Proteomes" id="UP001272242">
    <property type="component" value="Unassembled WGS sequence"/>
</dbReference>
<feature type="transmembrane region" description="Helical" evidence="1">
    <location>
        <begin position="74"/>
        <end position="93"/>
    </location>
</feature>
<organism evidence="2 3">
    <name type="scientific">Gemmata algarum</name>
    <dbReference type="NCBI Taxonomy" id="2975278"/>
    <lineage>
        <taxon>Bacteria</taxon>
        <taxon>Pseudomonadati</taxon>
        <taxon>Planctomycetota</taxon>
        <taxon>Planctomycetia</taxon>
        <taxon>Gemmatales</taxon>
        <taxon>Gemmataceae</taxon>
        <taxon>Gemmata</taxon>
    </lineage>
</organism>
<proteinExistence type="predicted"/>
<evidence type="ECO:0000313" key="3">
    <source>
        <dbReference type="Proteomes" id="UP001272242"/>
    </source>
</evidence>
<sequence length="156" mass="16233">MLLDPGLGAAVGIARTVVAAAVWVRHGQPDFYFRGWGAVELGLILWAAAGAAVGIPFAAVVTAGERWLGRRVRALPASVSVVVAVVAMTWAVVEWEFARVALGPVLVLDGLAVLVAGAFMLAWSRSSNSNPAPAVWPPVTVDRPNTVPHLTPPAAL</sequence>
<feature type="transmembrane region" description="Helical" evidence="1">
    <location>
        <begin position="43"/>
        <end position="62"/>
    </location>
</feature>
<dbReference type="EMBL" id="JAXBLV010000178">
    <property type="protein sequence ID" value="MDY3560316.1"/>
    <property type="molecule type" value="Genomic_DNA"/>
</dbReference>
<name>A0ABU5EYE0_9BACT</name>
<keyword evidence="1" id="KW-0812">Transmembrane</keyword>
<feature type="transmembrane region" description="Helical" evidence="1">
    <location>
        <begin position="105"/>
        <end position="123"/>
    </location>
</feature>
<accession>A0ABU5EYE0</accession>
<evidence type="ECO:0000256" key="1">
    <source>
        <dbReference type="SAM" id="Phobius"/>
    </source>
</evidence>
<keyword evidence="1" id="KW-1133">Transmembrane helix</keyword>
<reference evidence="3" key="1">
    <citation type="journal article" date="2023" name="Mar. Drugs">
        <title>Gemmata algarum, a Novel Planctomycete Isolated from an Algal Mat, Displays Antimicrobial Activity.</title>
        <authorList>
            <person name="Kumar G."/>
            <person name="Kallscheuer N."/>
            <person name="Kashif M."/>
            <person name="Ahamad S."/>
            <person name="Jagadeeshwari U."/>
            <person name="Pannikurungottu S."/>
            <person name="Haufschild T."/>
            <person name="Kabuu M."/>
            <person name="Sasikala C."/>
            <person name="Jogler C."/>
            <person name="Ramana C."/>
        </authorList>
    </citation>
    <scope>NUCLEOTIDE SEQUENCE [LARGE SCALE GENOMIC DNA]</scope>
    <source>
        <strain evidence="3">JC673</strain>
    </source>
</reference>
<keyword evidence="3" id="KW-1185">Reference proteome</keyword>
<comment type="caution">
    <text evidence="2">The sequence shown here is derived from an EMBL/GenBank/DDBJ whole genome shotgun (WGS) entry which is preliminary data.</text>
</comment>
<evidence type="ECO:0000313" key="2">
    <source>
        <dbReference type="EMBL" id="MDY3560316.1"/>
    </source>
</evidence>